<evidence type="ECO:0000313" key="1">
    <source>
        <dbReference type="EMBL" id="KAI9911622.1"/>
    </source>
</evidence>
<evidence type="ECO:0000313" key="2">
    <source>
        <dbReference type="Proteomes" id="UP001163321"/>
    </source>
</evidence>
<accession>A0ACC0VZI5</accession>
<gene>
    <name evidence="1" type="ORF">PsorP6_008848</name>
</gene>
<comment type="caution">
    <text evidence="1">The sequence shown here is derived from an EMBL/GenBank/DDBJ whole genome shotgun (WGS) entry which is preliminary data.</text>
</comment>
<dbReference type="Proteomes" id="UP001163321">
    <property type="component" value="Chromosome 5"/>
</dbReference>
<name>A0ACC0VZI5_9STRA</name>
<protein>
    <submittedName>
        <fullName evidence="1">Uncharacterized protein</fullName>
    </submittedName>
</protein>
<keyword evidence="2" id="KW-1185">Reference proteome</keyword>
<proteinExistence type="predicted"/>
<sequence>MEEVARRWRLPIESEGTKLWGEYMAGTAMLGSFFKGEERVKVIIKTPTIQELYVEAMAVGEVRGEAIFTDLSRAGSPERAGFMHISKVLYGAAKPYNTSVEASGVPEVDWQRFFDVSKQVPTIVRIDSVATNDDTRSCGVIVQKMPPKISDERQYDLEELAFDKLSFRATEMKTITDILEYLNALIPGAEITDKNCKCVPLDYYCRCSKGNFREHLRNIGTTTLQQIAADLGNAGVKLTCHICNDTHHLAAVELEDLINSLSDSQ</sequence>
<dbReference type="EMBL" id="CM047584">
    <property type="protein sequence ID" value="KAI9911622.1"/>
    <property type="molecule type" value="Genomic_DNA"/>
</dbReference>
<organism evidence="1 2">
    <name type="scientific">Peronosclerospora sorghi</name>
    <dbReference type="NCBI Taxonomy" id="230839"/>
    <lineage>
        <taxon>Eukaryota</taxon>
        <taxon>Sar</taxon>
        <taxon>Stramenopiles</taxon>
        <taxon>Oomycota</taxon>
        <taxon>Peronosporomycetes</taxon>
        <taxon>Peronosporales</taxon>
        <taxon>Peronosporaceae</taxon>
        <taxon>Peronosclerospora</taxon>
    </lineage>
</organism>
<reference evidence="1 2" key="1">
    <citation type="journal article" date="2022" name="bioRxiv">
        <title>The genome of the oomycete Peronosclerospora sorghi, a cosmopolitan pathogen of maize and sorghum, is inflated with dispersed pseudogenes.</title>
        <authorList>
            <person name="Fletcher K."/>
            <person name="Martin F."/>
            <person name="Isakeit T."/>
            <person name="Cavanaugh K."/>
            <person name="Magill C."/>
            <person name="Michelmore R."/>
        </authorList>
    </citation>
    <scope>NUCLEOTIDE SEQUENCE [LARGE SCALE GENOMIC DNA]</scope>
    <source>
        <strain evidence="1">P6</strain>
    </source>
</reference>